<accession>A0A2K4ZFA3</accession>
<dbReference type="InterPro" id="IPR001789">
    <property type="entry name" value="Sig_transdc_resp-reg_receiver"/>
</dbReference>
<dbReference type="InterPro" id="IPR046947">
    <property type="entry name" value="LytR-like"/>
</dbReference>
<dbReference type="GO" id="GO:0000156">
    <property type="term" value="F:phosphorelay response regulator activity"/>
    <property type="evidence" value="ECO:0007669"/>
    <property type="project" value="InterPro"/>
</dbReference>
<evidence type="ECO:0000256" key="2">
    <source>
        <dbReference type="ARBA" id="ARBA00024867"/>
    </source>
</evidence>
<dbReference type="Pfam" id="PF04397">
    <property type="entry name" value="LytTR"/>
    <property type="match status" value="1"/>
</dbReference>
<keyword evidence="7" id="KW-1185">Reference proteome</keyword>
<name>A0A2K4ZFA3_9FIRM</name>
<gene>
    <name evidence="6" type="primary">ypdB_3</name>
    <name evidence="6" type="ORF">AMURIS_01851</name>
</gene>
<dbReference type="GO" id="GO:0003677">
    <property type="term" value="F:DNA binding"/>
    <property type="evidence" value="ECO:0007669"/>
    <property type="project" value="InterPro"/>
</dbReference>
<evidence type="ECO:0000259" key="5">
    <source>
        <dbReference type="PROSITE" id="PS50930"/>
    </source>
</evidence>
<dbReference type="EMBL" id="OFSM01000008">
    <property type="protein sequence ID" value="SOY29136.1"/>
    <property type="molecule type" value="Genomic_DNA"/>
</dbReference>
<evidence type="ECO:0000259" key="4">
    <source>
        <dbReference type="PROSITE" id="PS50110"/>
    </source>
</evidence>
<dbReference type="PANTHER" id="PTHR37299:SF1">
    <property type="entry name" value="STAGE 0 SPORULATION PROTEIN A HOMOLOG"/>
    <property type="match status" value="1"/>
</dbReference>
<evidence type="ECO:0000313" key="7">
    <source>
        <dbReference type="Proteomes" id="UP000236311"/>
    </source>
</evidence>
<dbReference type="Gene3D" id="2.40.50.1020">
    <property type="entry name" value="LytTr DNA-binding domain"/>
    <property type="match status" value="1"/>
</dbReference>
<dbReference type="SMART" id="SM00850">
    <property type="entry name" value="LytTR"/>
    <property type="match status" value="1"/>
</dbReference>
<dbReference type="PROSITE" id="PS50930">
    <property type="entry name" value="HTH_LYTTR"/>
    <property type="match status" value="1"/>
</dbReference>
<reference evidence="6 7" key="1">
    <citation type="submission" date="2018-01" db="EMBL/GenBank/DDBJ databases">
        <authorList>
            <person name="Gaut B.S."/>
            <person name="Morton B.R."/>
            <person name="Clegg M.T."/>
            <person name="Duvall M.R."/>
        </authorList>
    </citation>
    <scope>NUCLEOTIDE SEQUENCE [LARGE SCALE GENOMIC DNA]</scope>
    <source>
        <strain evidence="6">GP69</strain>
    </source>
</reference>
<dbReference type="AlphaFoldDB" id="A0A2K4ZFA3"/>
<sequence>MYRLAICDDNQTDAAYLQTLLKRWAASAGTALNIESFPSAEAFLFRYEEDRSFDLLLLDIEMGQMSGVDLARKIRQENRLVQIVFITGYMEYISEGYDVEALHYLIKPVTEEKLRTVLERAVQRLDSREKALCLSMSGTVMRIPLREIHYLEVRRNYVTVCGQEAWTVKKTLNELEKELDGSFFRTDRSHIVNLHFVRKITRTQVILKDGGELPLSRKFYEEINRAMIHYF</sequence>
<dbReference type="SUPFAM" id="SSF52172">
    <property type="entry name" value="CheY-like"/>
    <property type="match status" value="1"/>
</dbReference>
<dbReference type="OrthoDB" id="9802383at2"/>
<proteinExistence type="predicted"/>
<dbReference type="Gene3D" id="3.40.50.2300">
    <property type="match status" value="1"/>
</dbReference>
<protein>
    <recommendedName>
        <fullName evidence="1">Stage 0 sporulation protein A homolog</fullName>
    </recommendedName>
</protein>
<dbReference type="InterPro" id="IPR007492">
    <property type="entry name" value="LytTR_DNA-bd_dom"/>
</dbReference>
<evidence type="ECO:0000256" key="3">
    <source>
        <dbReference type="PROSITE-ProRule" id="PRU00169"/>
    </source>
</evidence>
<comment type="function">
    <text evidence="2">May play the central regulatory role in sporulation. It may be an element of the effector pathway responsible for the activation of sporulation genes in response to nutritional stress. Spo0A may act in concert with spo0H (a sigma factor) to control the expression of some genes that are critical to the sporulation process.</text>
</comment>
<dbReference type="Pfam" id="PF00072">
    <property type="entry name" value="Response_reg"/>
    <property type="match status" value="1"/>
</dbReference>
<evidence type="ECO:0000313" key="6">
    <source>
        <dbReference type="EMBL" id="SOY29136.1"/>
    </source>
</evidence>
<organism evidence="6 7">
    <name type="scientific">Acetatifactor muris</name>
    <dbReference type="NCBI Taxonomy" id="879566"/>
    <lineage>
        <taxon>Bacteria</taxon>
        <taxon>Bacillati</taxon>
        <taxon>Bacillota</taxon>
        <taxon>Clostridia</taxon>
        <taxon>Lachnospirales</taxon>
        <taxon>Lachnospiraceae</taxon>
        <taxon>Acetatifactor</taxon>
    </lineage>
</organism>
<dbReference type="Proteomes" id="UP000236311">
    <property type="component" value="Unassembled WGS sequence"/>
</dbReference>
<dbReference type="SMART" id="SM00448">
    <property type="entry name" value="REC"/>
    <property type="match status" value="1"/>
</dbReference>
<keyword evidence="3" id="KW-0597">Phosphoprotein</keyword>
<dbReference type="PROSITE" id="PS50110">
    <property type="entry name" value="RESPONSE_REGULATORY"/>
    <property type="match status" value="1"/>
</dbReference>
<dbReference type="InterPro" id="IPR011006">
    <property type="entry name" value="CheY-like_superfamily"/>
</dbReference>
<feature type="domain" description="Response regulatory" evidence="4">
    <location>
        <begin position="3"/>
        <end position="122"/>
    </location>
</feature>
<dbReference type="PANTHER" id="PTHR37299">
    <property type="entry name" value="TRANSCRIPTIONAL REGULATOR-RELATED"/>
    <property type="match status" value="1"/>
</dbReference>
<dbReference type="RefSeq" id="WP_103239246.1">
    <property type="nucleotide sequence ID" value="NZ_JANJZD010000007.1"/>
</dbReference>
<evidence type="ECO:0000256" key="1">
    <source>
        <dbReference type="ARBA" id="ARBA00018672"/>
    </source>
</evidence>
<feature type="domain" description="HTH LytTR-type" evidence="5">
    <location>
        <begin position="143"/>
        <end position="229"/>
    </location>
</feature>
<feature type="modified residue" description="4-aspartylphosphate" evidence="3">
    <location>
        <position position="59"/>
    </location>
</feature>